<dbReference type="GO" id="GO:0003697">
    <property type="term" value="F:single-stranded DNA binding"/>
    <property type="evidence" value="ECO:0007669"/>
    <property type="project" value="InterPro"/>
</dbReference>
<organism evidence="1 2">
    <name type="scientific">Spiribacter salilacus</name>
    <dbReference type="NCBI Taxonomy" id="2664894"/>
    <lineage>
        <taxon>Bacteria</taxon>
        <taxon>Pseudomonadati</taxon>
        <taxon>Pseudomonadota</taxon>
        <taxon>Gammaproteobacteria</taxon>
        <taxon>Chromatiales</taxon>
        <taxon>Ectothiorhodospiraceae</taxon>
        <taxon>Spiribacter</taxon>
    </lineage>
</organism>
<protein>
    <submittedName>
        <fullName evidence="1">Primosomal replication protein N</fullName>
    </submittedName>
</protein>
<keyword evidence="2" id="KW-1185">Reference proteome</keyword>
<dbReference type="Pfam" id="PF22657">
    <property type="entry name" value="SSB_1"/>
    <property type="match status" value="1"/>
</dbReference>
<dbReference type="SUPFAM" id="SSF50249">
    <property type="entry name" value="Nucleic acid-binding proteins"/>
    <property type="match status" value="1"/>
</dbReference>
<evidence type="ECO:0000313" key="1">
    <source>
        <dbReference type="EMBL" id="MRH77563.1"/>
    </source>
</evidence>
<gene>
    <name evidence="1" type="ORF">GH984_02460</name>
</gene>
<name>A0A6N7QQA0_9GAMM</name>
<dbReference type="InterPro" id="IPR023646">
    <property type="entry name" value="Prisomal_replication_PriB"/>
</dbReference>
<dbReference type="AlphaFoldDB" id="A0A6N7QQA0"/>
<evidence type="ECO:0000313" key="2">
    <source>
        <dbReference type="Proteomes" id="UP000433788"/>
    </source>
</evidence>
<dbReference type="GO" id="GO:0030894">
    <property type="term" value="C:replisome"/>
    <property type="evidence" value="ECO:0007669"/>
    <property type="project" value="InterPro"/>
</dbReference>
<reference evidence="1 2" key="1">
    <citation type="submission" date="2019-11" db="EMBL/GenBank/DDBJ databases">
        <authorList>
            <person name="Zhang X.Y."/>
        </authorList>
    </citation>
    <scope>NUCLEOTIDE SEQUENCE [LARGE SCALE GENOMIC DNA]</scope>
    <source>
        <strain evidence="1 2">C176</strain>
    </source>
</reference>
<comment type="caution">
    <text evidence="1">The sequence shown here is derived from an EMBL/GenBank/DDBJ whole genome shotgun (WGS) entry which is preliminary data.</text>
</comment>
<sequence length="89" mass="9827">MRYSPAGIPIARALLEHESEQEEAGVKRWIRFRVGIRASGAPIADQLTELEVGAKIKVAGMLLRSRQPDADTHPLIISIGRLERLPTDS</sequence>
<dbReference type="GO" id="GO:0006260">
    <property type="term" value="P:DNA replication"/>
    <property type="evidence" value="ECO:0007669"/>
    <property type="project" value="InterPro"/>
</dbReference>
<dbReference type="InterPro" id="IPR012340">
    <property type="entry name" value="NA-bd_OB-fold"/>
</dbReference>
<accession>A0A6N7QQA0</accession>
<dbReference type="EMBL" id="WJPP01000001">
    <property type="protein sequence ID" value="MRH77563.1"/>
    <property type="molecule type" value="Genomic_DNA"/>
</dbReference>
<proteinExistence type="predicted"/>
<dbReference type="Proteomes" id="UP000433788">
    <property type="component" value="Unassembled WGS sequence"/>
</dbReference>
<dbReference type="Gene3D" id="2.40.50.140">
    <property type="entry name" value="Nucleic acid-binding proteins"/>
    <property type="match status" value="1"/>
</dbReference>